<keyword evidence="3" id="KW-1185">Reference proteome</keyword>
<evidence type="ECO:0000313" key="2">
    <source>
        <dbReference type="EMBL" id="GFR16368.1"/>
    </source>
</evidence>
<dbReference type="AlphaFoldDB" id="A0A8X6H5A7"/>
<dbReference type="EMBL" id="BMAO01037246">
    <property type="protein sequence ID" value="GFR16368.1"/>
    <property type="molecule type" value="Genomic_DNA"/>
</dbReference>
<protein>
    <submittedName>
        <fullName evidence="2">Uncharacterized protein</fullName>
    </submittedName>
</protein>
<evidence type="ECO:0000313" key="3">
    <source>
        <dbReference type="Proteomes" id="UP000887116"/>
    </source>
</evidence>
<sequence>DKPPIIRANATRTTNSNPPGPREPTMHFGTYYSLHIDKTSNILTSPRDPERSNSSTVCRIELSINLKPLVHYEYAEYGLCHQRLLRLN</sequence>
<comment type="caution">
    <text evidence="2">The sequence shown here is derived from an EMBL/GenBank/DDBJ whole genome shotgun (WGS) entry which is preliminary data.</text>
</comment>
<proteinExistence type="predicted"/>
<name>A0A8X6H5A7_TRICU</name>
<reference evidence="2" key="1">
    <citation type="submission" date="2020-07" db="EMBL/GenBank/DDBJ databases">
        <title>Multicomponent nature underlies the extraordinary mechanical properties of spider dragline silk.</title>
        <authorList>
            <person name="Kono N."/>
            <person name="Nakamura H."/>
            <person name="Mori M."/>
            <person name="Yoshida Y."/>
            <person name="Ohtoshi R."/>
            <person name="Malay A.D."/>
            <person name="Moran D.A.P."/>
            <person name="Tomita M."/>
            <person name="Numata K."/>
            <person name="Arakawa K."/>
        </authorList>
    </citation>
    <scope>NUCLEOTIDE SEQUENCE</scope>
</reference>
<organism evidence="2 3">
    <name type="scientific">Trichonephila clavata</name>
    <name type="common">Joro spider</name>
    <name type="synonym">Nephila clavata</name>
    <dbReference type="NCBI Taxonomy" id="2740835"/>
    <lineage>
        <taxon>Eukaryota</taxon>
        <taxon>Metazoa</taxon>
        <taxon>Ecdysozoa</taxon>
        <taxon>Arthropoda</taxon>
        <taxon>Chelicerata</taxon>
        <taxon>Arachnida</taxon>
        <taxon>Araneae</taxon>
        <taxon>Araneomorphae</taxon>
        <taxon>Entelegynae</taxon>
        <taxon>Araneoidea</taxon>
        <taxon>Nephilidae</taxon>
        <taxon>Trichonephila</taxon>
    </lineage>
</organism>
<feature type="region of interest" description="Disordered" evidence="1">
    <location>
        <begin position="1"/>
        <end position="24"/>
    </location>
</feature>
<accession>A0A8X6H5A7</accession>
<dbReference type="Proteomes" id="UP000887116">
    <property type="component" value="Unassembled WGS sequence"/>
</dbReference>
<gene>
    <name evidence="2" type="ORF">TNCT_78561</name>
</gene>
<feature type="non-terminal residue" evidence="2">
    <location>
        <position position="1"/>
    </location>
</feature>
<evidence type="ECO:0000256" key="1">
    <source>
        <dbReference type="SAM" id="MobiDB-lite"/>
    </source>
</evidence>